<dbReference type="GO" id="GO:0016791">
    <property type="term" value="F:phosphatase activity"/>
    <property type="evidence" value="ECO:0007669"/>
    <property type="project" value="TreeGrafter"/>
</dbReference>
<dbReference type="InterPro" id="IPR050275">
    <property type="entry name" value="PGM_Phosphatase"/>
</dbReference>
<gene>
    <name evidence="1" type="ORF">COT49_00115</name>
</gene>
<comment type="caution">
    <text evidence="1">The sequence shown here is derived from an EMBL/GenBank/DDBJ whole genome shotgun (WGS) entry which is preliminary data.</text>
</comment>
<sequence>MTEVFLLRHANAYDEFGFQEPDTPLRGKGSEQAQKLAGRLATCNIDVAYSSPYARARETAGVFSNLTGIKIAVDERLKEVGTEEWTPKDLENTGETIKDVLLEIVRKNRGKKIAIFAHGNLIKALLCRILHADFEAYNNLLVVSVASMTILHIEDTNQIKIVTVSDNAHEYLV</sequence>
<evidence type="ECO:0000313" key="1">
    <source>
        <dbReference type="EMBL" id="PIS23412.1"/>
    </source>
</evidence>
<dbReference type="InterPro" id="IPR029033">
    <property type="entry name" value="His_PPase_superfam"/>
</dbReference>
<dbReference type="SUPFAM" id="SSF53254">
    <property type="entry name" value="Phosphoglycerate mutase-like"/>
    <property type="match status" value="1"/>
</dbReference>
<dbReference type="EMBL" id="PEYT01000002">
    <property type="protein sequence ID" value="PIS23412.1"/>
    <property type="molecule type" value="Genomic_DNA"/>
</dbReference>
<dbReference type="Gene3D" id="3.40.50.1240">
    <property type="entry name" value="Phosphoglycerate mutase-like"/>
    <property type="match status" value="2"/>
</dbReference>
<dbReference type="Proteomes" id="UP000230340">
    <property type="component" value="Unassembled WGS sequence"/>
</dbReference>
<evidence type="ECO:0008006" key="3">
    <source>
        <dbReference type="Google" id="ProtNLM"/>
    </source>
</evidence>
<dbReference type="AlphaFoldDB" id="A0A2H0XEU8"/>
<dbReference type="InterPro" id="IPR013078">
    <property type="entry name" value="His_Pase_superF_clade-1"/>
</dbReference>
<dbReference type="SMART" id="SM00855">
    <property type="entry name" value="PGAM"/>
    <property type="match status" value="1"/>
</dbReference>
<proteinExistence type="predicted"/>
<organism evidence="1 2">
    <name type="scientific">candidate division WWE3 bacterium CG08_land_8_20_14_0_20_40_13</name>
    <dbReference type="NCBI Taxonomy" id="1975084"/>
    <lineage>
        <taxon>Bacteria</taxon>
        <taxon>Katanobacteria</taxon>
    </lineage>
</organism>
<dbReference type="Pfam" id="PF00300">
    <property type="entry name" value="His_Phos_1"/>
    <property type="match status" value="2"/>
</dbReference>
<protein>
    <recommendedName>
        <fullName evidence="3">Histidine phosphatase family protein</fullName>
    </recommendedName>
</protein>
<name>A0A2H0XEU8_UNCKA</name>
<dbReference type="PANTHER" id="PTHR48100">
    <property type="entry name" value="BROAD-SPECIFICITY PHOSPHATASE YOR283W-RELATED"/>
    <property type="match status" value="1"/>
</dbReference>
<evidence type="ECO:0000313" key="2">
    <source>
        <dbReference type="Proteomes" id="UP000230340"/>
    </source>
</evidence>
<accession>A0A2H0XEU8</accession>
<reference evidence="2" key="1">
    <citation type="submission" date="2017-09" db="EMBL/GenBank/DDBJ databases">
        <title>Depth-based differentiation of microbial function through sediment-hosted aquifers and enrichment of novel symbionts in the deep terrestrial subsurface.</title>
        <authorList>
            <person name="Probst A.J."/>
            <person name="Ladd B."/>
            <person name="Jarett J.K."/>
            <person name="Geller-Mcgrath D.E."/>
            <person name="Sieber C.M.K."/>
            <person name="Emerson J.B."/>
            <person name="Anantharaman K."/>
            <person name="Thomas B.C."/>
            <person name="Malmstrom R."/>
            <person name="Stieglmeier M."/>
            <person name="Klingl A."/>
            <person name="Woyke T."/>
            <person name="Ryan C.M."/>
            <person name="Banfield J.F."/>
        </authorList>
    </citation>
    <scope>NUCLEOTIDE SEQUENCE [LARGE SCALE GENOMIC DNA]</scope>
</reference>
<dbReference type="CDD" id="cd07067">
    <property type="entry name" value="HP_PGM_like"/>
    <property type="match status" value="1"/>
</dbReference>